<dbReference type="InterPro" id="IPR050661">
    <property type="entry name" value="BglG_antiterminators"/>
</dbReference>
<dbReference type="Gene3D" id="2.30.24.10">
    <property type="entry name" value="CAT RNA-binding domain"/>
    <property type="match status" value="1"/>
</dbReference>
<dbReference type="RefSeq" id="WP_114289199.1">
    <property type="nucleotide sequence ID" value="NZ_CP081459.1"/>
</dbReference>
<reference evidence="3 4" key="1">
    <citation type="submission" date="2017-05" db="EMBL/GenBank/DDBJ databases">
        <title>Vagococcus spp. assemblies.</title>
        <authorList>
            <person name="Gulvik C.A."/>
        </authorList>
    </citation>
    <scope>NUCLEOTIDE SEQUENCE [LARGE SCALE GENOMIC DNA]</scope>
    <source>
        <strain evidence="3 4">NCFB 2497</strain>
    </source>
</reference>
<name>A0A369AY85_9ENTE</name>
<dbReference type="SUPFAM" id="SSF63520">
    <property type="entry name" value="PTS-regulatory domain, PRD"/>
    <property type="match status" value="2"/>
</dbReference>
<dbReference type="InterPro" id="IPR011608">
    <property type="entry name" value="PRD"/>
</dbReference>
<dbReference type="GeneID" id="63146014"/>
<sequence>MVISKVLNNNVVIALKDDGTELVLMGTGLGFQKKVGNHIDDEKIQKTFELKGDLDSLRVEEMLSEIPEDIIEMSYRILKKSKEKLNKEMNETAFLSFADHLHTAIQRSEKNIQLKNFLLWDIKRFFPKELAIAQEGIRWVNEEMNTNLSEDEAGFLTLHIVNAEIDNSSEDAIKLTQLIEEILTTIKYTLKINFVEQDIYFQRFITHLRFFSERVIRASNGEHEEDNRVESELFELITTKYKEAYIATKKVVELLANRWNYEVSPDEQVYITIHLARIMDKSKN</sequence>
<dbReference type="InterPro" id="IPR036634">
    <property type="entry name" value="PRD_sf"/>
</dbReference>
<dbReference type="PROSITE" id="PS51372">
    <property type="entry name" value="PRD_2"/>
    <property type="match status" value="2"/>
</dbReference>
<evidence type="ECO:0000313" key="3">
    <source>
        <dbReference type="EMBL" id="RSU02641.1"/>
    </source>
</evidence>
<dbReference type="GO" id="GO:0003723">
    <property type="term" value="F:RNA binding"/>
    <property type="evidence" value="ECO:0007669"/>
    <property type="project" value="InterPro"/>
</dbReference>
<organism evidence="3 4">
    <name type="scientific">Vagococcus fluvialis</name>
    <dbReference type="NCBI Taxonomy" id="2738"/>
    <lineage>
        <taxon>Bacteria</taxon>
        <taxon>Bacillati</taxon>
        <taxon>Bacillota</taxon>
        <taxon>Bacilli</taxon>
        <taxon>Lactobacillales</taxon>
        <taxon>Enterococcaceae</taxon>
        <taxon>Vagococcus</taxon>
    </lineage>
</organism>
<feature type="domain" description="PRD" evidence="2">
    <location>
        <begin position="65"/>
        <end position="170"/>
    </location>
</feature>
<dbReference type="Gene3D" id="1.10.1790.10">
    <property type="entry name" value="PRD domain"/>
    <property type="match status" value="2"/>
</dbReference>
<feature type="domain" description="PRD" evidence="2">
    <location>
        <begin position="171"/>
        <end position="284"/>
    </location>
</feature>
<keyword evidence="1" id="KW-0677">Repeat</keyword>
<dbReference type="GO" id="GO:0006355">
    <property type="term" value="P:regulation of DNA-templated transcription"/>
    <property type="evidence" value="ECO:0007669"/>
    <property type="project" value="InterPro"/>
</dbReference>
<dbReference type="AlphaFoldDB" id="A0A369AY85"/>
<dbReference type="NCBIfam" id="NF046042">
    <property type="entry name" value="LicT"/>
    <property type="match status" value="1"/>
</dbReference>
<dbReference type="PANTHER" id="PTHR30185">
    <property type="entry name" value="CRYPTIC BETA-GLUCOSIDE BGL OPERON ANTITERMINATOR"/>
    <property type="match status" value="1"/>
</dbReference>
<dbReference type="InterPro" id="IPR036650">
    <property type="entry name" value="CAT_RNA-bd_dom_sf"/>
</dbReference>
<evidence type="ECO:0000259" key="2">
    <source>
        <dbReference type="PROSITE" id="PS51372"/>
    </source>
</evidence>
<dbReference type="SMART" id="SM01061">
    <property type="entry name" value="CAT_RBD"/>
    <property type="match status" value="1"/>
</dbReference>
<dbReference type="Proteomes" id="UP000288197">
    <property type="component" value="Unassembled WGS sequence"/>
</dbReference>
<protein>
    <submittedName>
        <fullName evidence="3">Transcription antiterminator BglG</fullName>
    </submittedName>
</protein>
<accession>A0A369AY85</accession>
<comment type="caution">
    <text evidence="3">The sequence shown here is derived from an EMBL/GenBank/DDBJ whole genome shotgun (WGS) entry which is preliminary data.</text>
</comment>
<dbReference type="OrthoDB" id="9813552at2"/>
<dbReference type="InterPro" id="IPR004341">
    <property type="entry name" value="CAT_RNA-bd_dom"/>
</dbReference>
<evidence type="ECO:0000313" key="4">
    <source>
        <dbReference type="Proteomes" id="UP000288197"/>
    </source>
</evidence>
<dbReference type="SUPFAM" id="SSF50151">
    <property type="entry name" value="SacY-like RNA-binding domain"/>
    <property type="match status" value="1"/>
</dbReference>
<dbReference type="EMBL" id="NGJX01000004">
    <property type="protein sequence ID" value="RSU02641.1"/>
    <property type="molecule type" value="Genomic_DNA"/>
</dbReference>
<gene>
    <name evidence="3" type="ORF">CBF32_05070</name>
</gene>
<keyword evidence="4" id="KW-1185">Reference proteome</keyword>
<evidence type="ECO:0000256" key="1">
    <source>
        <dbReference type="ARBA" id="ARBA00022737"/>
    </source>
</evidence>
<dbReference type="Pfam" id="PF03123">
    <property type="entry name" value="CAT_RBD"/>
    <property type="match status" value="1"/>
</dbReference>
<dbReference type="PANTHER" id="PTHR30185:SF15">
    <property type="entry name" value="CRYPTIC BETA-GLUCOSIDE BGL OPERON ANTITERMINATOR"/>
    <property type="match status" value="1"/>
</dbReference>
<proteinExistence type="predicted"/>
<dbReference type="Pfam" id="PF00874">
    <property type="entry name" value="PRD"/>
    <property type="match status" value="2"/>
</dbReference>